<gene>
    <name evidence="1" type="ORF">PIBRA_LOCUS11897</name>
</gene>
<proteinExistence type="predicted"/>
<evidence type="ECO:0000313" key="2">
    <source>
        <dbReference type="Proteomes" id="UP001152562"/>
    </source>
</evidence>
<keyword evidence="2" id="KW-1185">Reference proteome</keyword>
<accession>A0A9P0TPC0</accession>
<dbReference type="Proteomes" id="UP001152562">
    <property type="component" value="Unassembled WGS sequence"/>
</dbReference>
<reference evidence="1" key="1">
    <citation type="submission" date="2022-05" db="EMBL/GenBank/DDBJ databases">
        <authorList>
            <person name="Okamura Y."/>
        </authorList>
    </citation>
    <scope>NUCLEOTIDE SEQUENCE</scope>
</reference>
<organism evidence="1 2">
    <name type="scientific">Pieris brassicae</name>
    <name type="common">White butterfly</name>
    <name type="synonym">Large white butterfly</name>
    <dbReference type="NCBI Taxonomy" id="7116"/>
    <lineage>
        <taxon>Eukaryota</taxon>
        <taxon>Metazoa</taxon>
        <taxon>Ecdysozoa</taxon>
        <taxon>Arthropoda</taxon>
        <taxon>Hexapoda</taxon>
        <taxon>Insecta</taxon>
        <taxon>Pterygota</taxon>
        <taxon>Neoptera</taxon>
        <taxon>Endopterygota</taxon>
        <taxon>Lepidoptera</taxon>
        <taxon>Glossata</taxon>
        <taxon>Ditrysia</taxon>
        <taxon>Papilionoidea</taxon>
        <taxon>Pieridae</taxon>
        <taxon>Pierinae</taxon>
        <taxon>Pieris</taxon>
    </lineage>
</organism>
<comment type="caution">
    <text evidence="1">The sequence shown here is derived from an EMBL/GenBank/DDBJ whole genome shotgun (WGS) entry which is preliminary data.</text>
</comment>
<name>A0A9P0TPC0_PIEBR</name>
<dbReference type="AlphaFoldDB" id="A0A9P0TPC0"/>
<protein>
    <submittedName>
        <fullName evidence="1">Uncharacterized protein</fullName>
    </submittedName>
</protein>
<sequence>MRSVLVIAALYYLSQKNKNRRRLRAGAHCRHGVAWHGRASRGMQWHPAACSGIPRRAMASRGVPHPAESPATLVSFAPRVFEVGCVFAPRVFEVGCVAKEHFVVSLWLTGI</sequence>
<evidence type="ECO:0000313" key="1">
    <source>
        <dbReference type="EMBL" id="CAH4035995.1"/>
    </source>
</evidence>
<dbReference type="EMBL" id="CALOZG010000051">
    <property type="protein sequence ID" value="CAH4035995.1"/>
    <property type="molecule type" value="Genomic_DNA"/>
</dbReference>